<feature type="transmembrane region" description="Helical" evidence="10">
    <location>
        <begin position="234"/>
        <end position="254"/>
    </location>
</feature>
<feature type="compositionally biased region" description="Basic and acidic residues" evidence="9">
    <location>
        <begin position="16"/>
        <end position="26"/>
    </location>
</feature>
<comment type="subcellular location">
    <subcellularLocation>
        <location evidence="1">Membrane</location>
        <topology evidence="1">Multi-pass membrane protein</topology>
    </subcellularLocation>
</comment>
<accession>A0A8H5G7F3</accession>
<dbReference type="InterPro" id="IPR027417">
    <property type="entry name" value="P-loop_NTPase"/>
</dbReference>
<dbReference type="Proteomes" id="UP000559027">
    <property type="component" value="Unassembled WGS sequence"/>
</dbReference>
<dbReference type="CDD" id="cd03250">
    <property type="entry name" value="ABCC_MRP_domain1"/>
    <property type="match status" value="1"/>
</dbReference>
<evidence type="ECO:0000256" key="3">
    <source>
        <dbReference type="ARBA" id="ARBA00022448"/>
    </source>
</evidence>
<feature type="domain" description="ABC transporter" evidence="11">
    <location>
        <begin position="503"/>
        <end position="733"/>
    </location>
</feature>
<evidence type="ECO:0000256" key="2">
    <source>
        <dbReference type="ARBA" id="ARBA00009726"/>
    </source>
</evidence>
<dbReference type="Pfam" id="PF00664">
    <property type="entry name" value="ABC_membrane"/>
    <property type="match status" value="2"/>
</dbReference>
<evidence type="ECO:0000259" key="11">
    <source>
        <dbReference type="PROSITE" id="PS50893"/>
    </source>
</evidence>
<dbReference type="EMBL" id="JAACJO010000004">
    <property type="protein sequence ID" value="KAF5359779.1"/>
    <property type="molecule type" value="Genomic_DNA"/>
</dbReference>
<dbReference type="GO" id="GO:0016887">
    <property type="term" value="F:ATP hydrolysis activity"/>
    <property type="evidence" value="ECO:0007669"/>
    <property type="project" value="InterPro"/>
</dbReference>
<dbReference type="InterPro" id="IPR017871">
    <property type="entry name" value="ABC_transporter-like_CS"/>
</dbReference>
<dbReference type="FunFam" id="3.40.50.300:FF:000565">
    <property type="entry name" value="ABC bile acid transporter"/>
    <property type="match status" value="1"/>
</dbReference>
<dbReference type="Gene3D" id="1.20.1560.10">
    <property type="entry name" value="ABC transporter type 1, transmembrane domain"/>
    <property type="match status" value="2"/>
</dbReference>
<feature type="transmembrane region" description="Helical" evidence="10">
    <location>
        <begin position="59"/>
        <end position="79"/>
    </location>
</feature>
<organism evidence="13 14">
    <name type="scientific">Leucocoprinus leucothites</name>
    <dbReference type="NCBI Taxonomy" id="201217"/>
    <lineage>
        <taxon>Eukaryota</taxon>
        <taxon>Fungi</taxon>
        <taxon>Dikarya</taxon>
        <taxon>Basidiomycota</taxon>
        <taxon>Agaricomycotina</taxon>
        <taxon>Agaricomycetes</taxon>
        <taxon>Agaricomycetidae</taxon>
        <taxon>Agaricales</taxon>
        <taxon>Agaricineae</taxon>
        <taxon>Agaricaceae</taxon>
        <taxon>Leucocoprinus</taxon>
    </lineage>
</organism>
<comment type="caution">
    <text evidence="13">The sequence shown here is derived from an EMBL/GenBank/DDBJ whole genome shotgun (WGS) entry which is preliminary data.</text>
</comment>
<keyword evidence="14" id="KW-1185">Reference proteome</keyword>
<dbReference type="SUPFAM" id="SSF90123">
    <property type="entry name" value="ABC transporter transmembrane region"/>
    <property type="match status" value="2"/>
</dbReference>
<dbReference type="CDD" id="cd18606">
    <property type="entry name" value="ABC_6TM_YOR1_D2_like"/>
    <property type="match status" value="1"/>
</dbReference>
<dbReference type="InterPro" id="IPR050173">
    <property type="entry name" value="ABC_transporter_C-like"/>
</dbReference>
<evidence type="ECO:0000256" key="4">
    <source>
        <dbReference type="ARBA" id="ARBA00022692"/>
    </source>
</evidence>
<feature type="domain" description="ABC transmembrane type-1" evidence="12">
    <location>
        <begin position="847"/>
        <end position="1086"/>
    </location>
</feature>
<evidence type="ECO:0000256" key="9">
    <source>
        <dbReference type="SAM" id="MobiDB-lite"/>
    </source>
</evidence>
<feature type="region of interest" description="Disordered" evidence="9">
    <location>
        <begin position="737"/>
        <end position="773"/>
    </location>
</feature>
<feature type="transmembrane region" description="Helical" evidence="10">
    <location>
        <begin position="806"/>
        <end position="824"/>
    </location>
</feature>
<dbReference type="InterPro" id="IPR003593">
    <property type="entry name" value="AAA+_ATPase"/>
</dbReference>
<dbReference type="PROSITE" id="PS00211">
    <property type="entry name" value="ABC_TRANSPORTER_1"/>
    <property type="match status" value="2"/>
</dbReference>
<dbReference type="Pfam" id="PF00005">
    <property type="entry name" value="ABC_tran"/>
    <property type="match status" value="2"/>
</dbReference>
<feature type="region of interest" description="Disordered" evidence="9">
    <location>
        <begin position="1"/>
        <end position="26"/>
    </location>
</feature>
<dbReference type="PANTHER" id="PTHR24223">
    <property type="entry name" value="ATP-BINDING CASSETTE SUB-FAMILY C"/>
    <property type="match status" value="1"/>
</dbReference>
<feature type="transmembrane region" description="Helical" evidence="10">
    <location>
        <begin position="844"/>
        <end position="865"/>
    </location>
</feature>
<evidence type="ECO:0000313" key="14">
    <source>
        <dbReference type="Proteomes" id="UP000559027"/>
    </source>
</evidence>
<feature type="transmembrane region" description="Helical" evidence="10">
    <location>
        <begin position="1035"/>
        <end position="1064"/>
    </location>
</feature>
<name>A0A8H5G7F3_9AGAR</name>
<dbReference type="FunFam" id="1.20.1560.10:FF:000010">
    <property type="entry name" value="Multidrug resistance-associated ABC transporter"/>
    <property type="match status" value="1"/>
</dbReference>
<dbReference type="GO" id="GO:0016020">
    <property type="term" value="C:membrane"/>
    <property type="evidence" value="ECO:0007669"/>
    <property type="project" value="UniProtKB-SubCell"/>
</dbReference>
<reference evidence="13 14" key="1">
    <citation type="journal article" date="2020" name="ISME J.">
        <title>Uncovering the hidden diversity of litter-decomposition mechanisms in mushroom-forming fungi.</title>
        <authorList>
            <person name="Floudas D."/>
            <person name="Bentzer J."/>
            <person name="Ahren D."/>
            <person name="Johansson T."/>
            <person name="Persson P."/>
            <person name="Tunlid A."/>
        </authorList>
    </citation>
    <scope>NUCLEOTIDE SEQUENCE [LARGE SCALE GENOMIC DNA]</scope>
    <source>
        <strain evidence="13 14">CBS 146.42</strain>
    </source>
</reference>
<evidence type="ECO:0000259" key="12">
    <source>
        <dbReference type="PROSITE" id="PS50929"/>
    </source>
</evidence>
<feature type="transmembrane region" description="Helical" evidence="10">
    <location>
        <begin position="415"/>
        <end position="434"/>
    </location>
</feature>
<dbReference type="InterPro" id="IPR011527">
    <property type="entry name" value="ABC1_TM_dom"/>
</dbReference>
<dbReference type="CDD" id="cd18597">
    <property type="entry name" value="ABC_6TM_YOR1_D1_like"/>
    <property type="match status" value="1"/>
</dbReference>
<dbReference type="OrthoDB" id="6500128at2759"/>
<keyword evidence="7 10" id="KW-1133">Transmembrane helix</keyword>
<proteinExistence type="inferred from homology"/>
<dbReference type="CDD" id="cd03244">
    <property type="entry name" value="ABCC_MRP_domain2"/>
    <property type="match status" value="1"/>
</dbReference>
<evidence type="ECO:0000256" key="7">
    <source>
        <dbReference type="ARBA" id="ARBA00022989"/>
    </source>
</evidence>
<keyword evidence="6" id="KW-0067">ATP-binding</keyword>
<dbReference type="GO" id="GO:0140359">
    <property type="term" value="F:ABC-type transporter activity"/>
    <property type="evidence" value="ECO:0007669"/>
    <property type="project" value="InterPro"/>
</dbReference>
<evidence type="ECO:0000256" key="8">
    <source>
        <dbReference type="ARBA" id="ARBA00023136"/>
    </source>
</evidence>
<feature type="domain" description="ABC transmembrane type-1" evidence="12">
    <location>
        <begin position="198"/>
        <end position="471"/>
    </location>
</feature>
<dbReference type="GO" id="GO:0005524">
    <property type="term" value="F:ATP binding"/>
    <property type="evidence" value="ECO:0007669"/>
    <property type="project" value="UniProtKB-KW"/>
</dbReference>
<feature type="compositionally biased region" description="Acidic residues" evidence="9">
    <location>
        <begin position="740"/>
        <end position="756"/>
    </location>
</feature>
<sequence length="1374" mass="152991">MSKEQRSDNDPSPADELQKPRNHAVELDKGEELIRYRKHWWQLWIPKDPPPPPPASLDSAPVIPLAYASLLSVFTYAWVTPLMSLGYQRTLQASDLWKVDDSRSAATLSAKLDESWLKRKQAAEEWNQALRRGEIKPGLFRRAIWCLRCLRGDAGVKETLVSCEREWREKTGLKRPSLTFAMNDTLGRFFWSGGAIKVIGDISQLMGPLLVKALINFTQDRGSRRARGEEPPSVGRGIGMAVGLFFIIILASLMQHQFFWRSMMTGILARTTLIASIYKRGVRLTGKSRVILPNSKLVSHISSDVSRIDAAAQWFHAAWTAPIQVILGPAALAGFALFVSMAPISSVIASHQFKVRRQSVKYTDQRSKTLLEVLGGMRVVKYFSYELPFLKRINEARDKELEGVRKISHSQSGSVAFAYSTPVLAATLSLLVYTKLHPEFDVATVFASLSLFQLLRQPMMLLPRALTAITDSTNAFQRLTHVFEAEFMPDDTVVIDSTQEYALDVQDATFEWEETEGETSTKPFQVQDVTMQVKRGTLTAIVGRVGSGKSSLLQGLIGEMRKVSGKVTFGGELAYCPQVAWIQNATLRENILFGRSFEEERYWKVIDDACLLPDLQLLADGDLTEIGEKGINLSGGQKQRVNIARALYSDADVLIFDDPLSAVDAHVGKSLFHNAILASTRARGKTVLLVTHALHFVSYCDEIYMMDNGRIKEHGTYAELTSKEGDVARLAAEFGGLADSDSESDGSSETFQDDSIDAEKQRSKERSQGAAGTGRLEGRLIVKERRTTGSVPGKVYWKYLTAGRGFITMPLLMLSIFFMQGSQIMNTYTLVWWKANTLDRPFSFYQGLYAGLGISQAVFTFTLGITMDTISWFVSGNLHHEAVRNIFFAPMSFFDTTPVGRIMGIFGKDIDSIDNQLPISMRLLMLTLSSVIGSVVIITVVERYFIIVVVVVFFGYQHFQSFYRASAREVKRLDAMLRSILYAHFSESLTGLPTIRSYGETPRFLRENKYYIDLENRALFLTVANQRWLAVRLDFCGAIMVFAVAIFAVVGVSGGSAAQIGLVLTYTTSLTQLCGLLTRQTADVEAKLYEFCRKSRKDLIEQEAPHEIPENKPAEDWPQHGSIEFKDLGMSYRPGLPNVLHGISFSVRGGEKIGVVGRTGAGKSSLALTLLRIVEYQGQITIDGVDIGKLGLHDLRMKVSIIPQDPLVFSGTVRTALDPFGLYDDARLWDALRRSSLVGPPDTDTSGNQASIGLDTVIEQEGANLSVGERSLLSLARALVKNSKVVILDEATASVDLETDKKIQHSITTEFHDRTLLCIAHRLRTILNYDRILVLDAGRVAEFDTPEALFKKEDGIFRNLCERSNVTLREIQSA</sequence>
<feature type="compositionally biased region" description="Basic and acidic residues" evidence="9">
    <location>
        <begin position="757"/>
        <end position="767"/>
    </location>
</feature>
<dbReference type="SMART" id="SM00382">
    <property type="entry name" value="AAA"/>
    <property type="match status" value="2"/>
</dbReference>
<keyword evidence="8 10" id="KW-0472">Membrane</keyword>
<evidence type="ECO:0000256" key="10">
    <source>
        <dbReference type="SAM" id="Phobius"/>
    </source>
</evidence>
<gene>
    <name evidence="13" type="ORF">D9756_003206</name>
</gene>
<keyword evidence="4 10" id="KW-0812">Transmembrane</keyword>
<evidence type="ECO:0000256" key="5">
    <source>
        <dbReference type="ARBA" id="ARBA00022741"/>
    </source>
</evidence>
<dbReference type="InterPro" id="IPR036640">
    <property type="entry name" value="ABC1_TM_sf"/>
</dbReference>
<dbReference type="PANTHER" id="PTHR24223:SF456">
    <property type="entry name" value="MULTIDRUG RESISTANCE-ASSOCIATED PROTEIN LETHAL(2)03659"/>
    <property type="match status" value="1"/>
</dbReference>
<dbReference type="PROSITE" id="PS50929">
    <property type="entry name" value="ABC_TM1F"/>
    <property type="match status" value="2"/>
</dbReference>
<feature type="domain" description="ABC transporter" evidence="11">
    <location>
        <begin position="1123"/>
        <end position="1362"/>
    </location>
</feature>
<evidence type="ECO:0008006" key="15">
    <source>
        <dbReference type="Google" id="ProtNLM"/>
    </source>
</evidence>
<dbReference type="Gene3D" id="3.40.50.300">
    <property type="entry name" value="P-loop containing nucleotide triphosphate hydrolases"/>
    <property type="match status" value="2"/>
</dbReference>
<comment type="similarity">
    <text evidence="2">Belongs to the ABC transporter superfamily. ABCC family. Conjugate transporter (TC 3.A.1.208) subfamily.</text>
</comment>
<feature type="transmembrane region" description="Helical" evidence="10">
    <location>
        <begin position="326"/>
        <end position="349"/>
    </location>
</feature>
<keyword evidence="5" id="KW-0547">Nucleotide-binding</keyword>
<dbReference type="SUPFAM" id="SSF52540">
    <property type="entry name" value="P-loop containing nucleoside triphosphate hydrolases"/>
    <property type="match status" value="2"/>
</dbReference>
<protein>
    <recommendedName>
        <fullName evidence="15">ABC protein</fullName>
    </recommendedName>
</protein>
<evidence type="ECO:0000256" key="6">
    <source>
        <dbReference type="ARBA" id="ARBA00022840"/>
    </source>
</evidence>
<dbReference type="PROSITE" id="PS50893">
    <property type="entry name" value="ABC_TRANSPORTER_2"/>
    <property type="match status" value="2"/>
</dbReference>
<evidence type="ECO:0000256" key="1">
    <source>
        <dbReference type="ARBA" id="ARBA00004141"/>
    </source>
</evidence>
<dbReference type="InterPro" id="IPR003439">
    <property type="entry name" value="ABC_transporter-like_ATP-bd"/>
</dbReference>
<dbReference type="FunFam" id="3.40.50.300:FF:000997">
    <property type="entry name" value="Multidrug resistance-associated protein 1"/>
    <property type="match status" value="1"/>
</dbReference>
<evidence type="ECO:0000313" key="13">
    <source>
        <dbReference type="EMBL" id="KAF5359779.1"/>
    </source>
</evidence>
<keyword evidence="3" id="KW-0813">Transport</keyword>